<dbReference type="STRING" id="1156394.T0R933"/>
<feature type="compositionally biased region" description="Basic and acidic residues" evidence="1">
    <location>
        <begin position="341"/>
        <end position="351"/>
    </location>
</feature>
<proteinExistence type="predicted"/>
<evidence type="ECO:0000256" key="3">
    <source>
        <dbReference type="SAM" id="SignalP"/>
    </source>
</evidence>
<keyword evidence="2" id="KW-0472">Membrane</keyword>
<dbReference type="AlphaFoldDB" id="T0R933"/>
<dbReference type="EMBL" id="JH767192">
    <property type="protein sequence ID" value="EQC28658.1"/>
    <property type="molecule type" value="Genomic_DNA"/>
</dbReference>
<keyword evidence="5" id="KW-1185">Reference proteome</keyword>
<accession>T0R933</accession>
<dbReference type="RefSeq" id="XP_008617850.1">
    <property type="nucleotide sequence ID" value="XM_008619628.1"/>
</dbReference>
<feature type="compositionally biased region" description="Low complexity" evidence="1">
    <location>
        <begin position="124"/>
        <end position="157"/>
    </location>
</feature>
<feature type="compositionally biased region" description="Low complexity" evidence="1">
    <location>
        <begin position="28"/>
        <end position="48"/>
    </location>
</feature>
<feature type="region of interest" description="Disordered" evidence="1">
    <location>
        <begin position="124"/>
        <end position="175"/>
    </location>
</feature>
<feature type="transmembrane region" description="Helical" evidence="2">
    <location>
        <begin position="183"/>
        <end position="205"/>
    </location>
</feature>
<feature type="chain" id="PRO_5004570572" evidence="3">
    <location>
        <begin position="24"/>
        <end position="408"/>
    </location>
</feature>
<feature type="region of interest" description="Disordered" evidence="1">
    <location>
        <begin position="385"/>
        <end position="408"/>
    </location>
</feature>
<dbReference type="OMA" id="ARKANAM"/>
<dbReference type="VEuPathDB" id="FungiDB:SDRG_13535"/>
<protein>
    <submittedName>
        <fullName evidence="4">Uncharacterized protein</fullName>
    </submittedName>
</protein>
<reference evidence="4 5" key="1">
    <citation type="submission" date="2012-04" db="EMBL/GenBank/DDBJ databases">
        <title>The Genome Sequence of Saprolegnia declina VS20.</title>
        <authorList>
            <consortium name="The Broad Institute Genome Sequencing Platform"/>
            <person name="Russ C."/>
            <person name="Nusbaum C."/>
            <person name="Tyler B."/>
            <person name="van West P."/>
            <person name="Dieguez-Uribeondo J."/>
            <person name="de Bruijn I."/>
            <person name="Tripathy S."/>
            <person name="Jiang R."/>
            <person name="Young S.K."/>
            <person name="Zeng Q."/>
            <person name="Gargeya S."/>
            <person name="Fitzgerald M."/>
            <person name="Haas B."/>
            <person name="Abouelleil A."/>
            <person name="Alvarado L."/>
            <person name="Arachchi H.M."/>
            <person name="Berlin A."/>
            <person name="Chapman S.B."/>
            <person name="Goldberg J."/>
            <person name="Griggs A."/>
            <person name="Gujja S."/>
            <person name="Hansen M."/>
            <person name="Howarth C."/>
            <person name="Imamovic A."/>
            <person name="Larimer J."/>
            <person name="McCowen C."/>
            <person name="Montmayeur A."/>
            <person name="Murphy C."/>
            <person name="Neiman D."/>
            <person name="Pearson M."/>
            <person name="Priest M."/>
            <person name="Roberts A."/>
            <person name="Saif S."/>
            <person name="Shea T."/>
            <person name="Sisk P."/>
            <person name="Sykes S."/>
            <person name="Wortman J."/>
            <person name="Nusbaum C."/>
            <person name="Birren B."/>
        </authorList>
    </citation>
    <scope>NUCLEOTIDE SEQUENCE [LARGE SCALE GENOMIC DNA]</scope>
    <source>
        <strain evidence="4 5">VS20</strain>
    </source>
</reference>
<keyword evidence="3" id="KW-0732">Signal</keyword>
<dbReference type="Proteomes" id="UP000030762">
    <property type="component" value="Unassembled WGS sequence"/>
</dbReference>
<organism evidence="4 5">
    <name type="scientific">Saprolegnia diclina (strain VS20)</name>
    <dbReference type="NCBI Taxonomy" id="1156394"/>
    <lineage>
        <taxon>Eukaryota</taxon>
        <taxon>Sar</taxon>
        <taxon>Stramenopiles</taxon>
        <taxon>Oomycota</taxon>
        <taxon>Saprolegniomycetes</taxon>
        <taxon>Saprolegniales</taxon>
        <taxon>Saprolegniaceae</taxon>
        <taxon>Saprolegnia</taxon>
    </lineage>
</organism>
<sequence>MALFPRGWLSLLVLLSMGIACMAQVEPSATPSTAPSSAPVASTTTPVVSPSPKPTVAPTLAPVTVAPTEAPTLAPTPVTPKPVVTSAPGPSTAAPTQSTAAPIVTTPTKISVVPITIPPIKTVSSASSATGETPTATAEPVASLTSSTTGSSNTTEPTTKKKASSSGSGASTSSEGFFSSGNWQMWAAVIGGLAVVGGIVAAVVMKANSGGDDEYPDLDSPPPAAPTGKPVSPVRPYNAAPPTKFEPMSNNNNSMFGKPLPPPNQASFYAEAPPTDIARKANAMGGNVTFTYNEPRVSTLPILERRNSMNLTRFSDGSDVMQIGGKSHRSSSASSAGWVDEPPRMDDRESENFLATSGDSRASYASTTFDIDRADSEASIVRYSSQYSEYSIDDRGTETGGDRDSYEL</sequence>
<feature type="region of interest" description="Disordered" evidence="1">
    <location>
        <begin position="28"/>
        <end position="54"/>
    </location>
</feature>
<keyword evidence="2" id="KW-1133">Transmembrane helix</keyword>
<dbReference type="PROSITE" id="PS51257">
    <property type="entry name" value="PROKAR_LIPOPROTEIN"/>
    <property type="match status" value="1"/>
</dbReference>
<evidence type="ECO:0000313" key="5">
    <source>
        <dbReference type="Proteomes" id="UP000030762"/>
    </source>
</evidence>
<evidence type="ECO:0000313" key="4">
    <source>
        <dbReference type="EMBL" id="EQC28658.1"/>
    </source>
</evidence>
<evidence type="ECO:0000256" key="1">
    <source>
        <dbReference type="SAM" id="MobiDB-lite"/>
    </source>
</evidence>
<feature type="region of interest" description="Disordered" evidence="1">
    <location>
        <begin position="212"/>
        <end position="236"/>
    </location>
</feature>
<dbReference type="OrthoDB" id="79440at2759"/>
<feature type="signal peptide" evidence="3">
    <location>
        <begin position="1"/>
        <end position="23"/>
    </location>
</feature>
<feature type="region of interest" description="Disordered" evidence="1">
    <location>
        <begin position="315"/>
        <end position="360"/>
    </location>
</feature>
<name>T0R933_SAPDV</name>
<feature type="region of interest" description="Disordered" evidence="1">
    <location>
        <begin position="70"/>
        <end position="100"/>
    </location>
</feature>
<dbReference type="InParanoid" id="T0R933"/>
<gene>
    <name evidence="4" type="ORF">SDRG_13535</name>
</gene>
<feature type="compositionally biased region" description="Low complexity" evidence="1">
    <location>
        <begin position="164"/>
        <end position="175"/>
    </location>
</feature>
<keyword evidence="2" id="KW-0812">Transmembrane</keyword>
<dbReference type="GeneID" id="19954262"/>
<feature type="compositionally biased region" description="Basic and acidic residues" evidence="1">
    <location>
        <begin position="392"/>
        <end position="408"/>
    </location>
</feature>
<evidence type="ECO:0000256" key="2">
    <source>
        <dbReference type="SAM" id="Phobius"/>
    </source>
</evidence>